<feature type="transmembrane region" description="Helical" evidence="1">
    <location>
        <begin position="65"/>
        <end position="83"/>
    </location>
</feature>
<gene>
    <name evidence="2" type="ORF">EV146_101143</name>
</gene>
<dbReference type="Proteomes" id="UP000295689">
    <property type="component" value="Unassembled WGS sequence"/>
</dbReference>
<feature type="transmembrane region" description="Helical" evidence="1">
    <location>
        <begin position="115"/>
        <end position="135"/>
    </location>
</feature>
<feature type="transmembrane region" description="Helical" evidence="1">
    <location>
        <begin position="35"/>
        <end position="59"/>
    </location>
</feature>
<proteinExistence type="predicted"/>
<keyword evidence="1" id="KW-0812">Transmembrane</keyword>
<evidence type="ECO:0000256" key="1">
    <source>
        <dbReference type="SAM" id="Phobius"/>
    </source>
</evidence>
<dbReference type="RefSeq" id="WP_241993767.1">
    <property type="nucleotide sequence ID" value="NZ_JABUHM010000006.1"/>
</dbReference>
<keyword evidence="1" id="KW-0472">Membrane</keyword>
<comment type="caution">
    <text evidence="2">The sequence shown here is derived from an EMBL/GenBank/DDBJ whole genome shotgun (WGS) entry which is preliminary data.</text>
</comment>
<evidence type="ECO:0000313" key="2">
    <source>
        <dbReference type="EMBL" id="TCN27815.1"/>
    </source>
</evidence>
<dbReference type="EMBL" id="SLVV01000001">
    <property type="protein sequence ID" value="TCN27815.1"/>
    <property type="molecule type" value="Genomic_DNA"/>
</dbReference>
<dbReference type="AlphaFoldDB" id="A0A4R2BM66"/>
<sequence>MSLWLNSLLYTNLVLAIIVFFYLHRRRKLIGFHLGMNIAMVVGGGLAILTGVILITLYPLHFMEVTVLSVLTGILAGSIFGALFDYQTLLTGYINGLMMGIMAPMVGAAASESMVFIIVLQLFIFIIFIILMVFAKSTT</sequence>
<keyword evidence="3" id="KW-1185">Reference proteome</keyword>
<feature type="transmembrane region" description="Helical" evidence="1">
    <location>
        <begin position="6"/>
        <end position="23"/>
    </location>
</feature>
<organism evidence="2 3">
    <name type="scientific">Mesobacillus foraminis</name>
    <dbReference type="NCBI Taxonomy" id="279826"/>
    <lineage>
        <taxon>Bacteria</taxon>
        <taxon>Bacillati</taxon>
        <taxon>Bacillota</taxon>
        <taxon>Bacilli</taxon>
        <taxon>Bacillales</taxon>
        <taxon>Bacillaceae</taxon>
        <taxon>Mesobacillus</taxon>
    </lineage>
</organism>
<feature type="transmembrane region" description="Helical" evidence="1">
    <location>
        <begin position="90"/>
        <end position="109"/>
    </location>
</feature>
<protein>
    <submittedName>
        <fullName evidence="2">Uncharacterized protein</fullName>
    </submittedName>
</protein>
<accession>A0A4R2BM66</accession>
<evidence type="ECO:0000313" key="3">
    <source>
        <dbReference type="Proteomes" id="UP000295689"/>
    </source>
</evidence>
<keyword evidence="1" id="KW-1133">Transmembrane helix</keyword>
<reference evidence="2 3" key="1">
    <citation type="journal article" date="2015" name="Stand. Genomic Sci.">
        <title>Genomic Encyclopedia of Bacterial and Archaeal Type Strains, Phase III: the genomes of soil and plant-associated and newly described type strains.</title>
        <authorList>
            <person name="Whitman W.B."/>
            <person name="Woyke T."/>
            <person name="Klenk H.P."/>
            <person name="Zhou Y."/>
            <person name="Lilburn T.G."/>
            <person name="Beck B.J."/>
            <person name="De Vos P."/>
            <person name="Vandamme P."/>
            <person name="Eisen J.A."/>
            <person name="Garrity G."/>
            <person name="Hugenholtz P."/>
            <person name="Kyrpides N.C."/>
        </authorList>
    </citation>
    <scope>NUCLEOTIDE SEQUENCE [LARGE SCALE GENOMIC DNA]</scope>
    <source>
        <strain evidence="2 3">CV53</strain>
    </source>
</reference>
<name>A0A4R2BM66_9BACI</name>